<dbReference type="CDD" id="cd19367">
    <property type="entry name" value="TenA_C_ScTHI20-like"/>
    <property type="match status" value="1"/>
</dbReference>
<comment type="similarity">
    <text evidence="1">Belongs to the TenA family.</text>
</comment>
<dbReference type="GO" id="GO:0009229">
    <property type="term" value="P:thiamine diphosphate biosynthetic process"/>
    <property type="evidence" value="ECO:0007669"/>
    <property type="project" value="UniProtKB-UniPathway"/>
</dbReference>
<proteinExistence type="inferred from homology"/>
<dbReference type="UniPathway" id="UPA00060"/>
<reference evidence="3 4" key="1">
    <citation type="submission" date="2018-05" db="EMBL/GenBank/DDBJ databases">
        <title>Genomic Encyclopedia of Type Strains, Phase IV (KMG-IV): sequencing the most valuable type-strain genomes for metagenomic binning, comparative biology and taxonomic classification.</title>
        <authorList>
            <person name="Goeker M."/>
        </authorList>
    </citation>
    <scope>NUCLEOTIDE SEQUENCE [LARGE SCALE GENOMIC DNA]</scope>
    <source>
        <strain evidence="3 4">DSM 7229</strain>
    </source>
</reference>
<dbReference type="Pfam" id="PF03070">
    <property type="entry name" value="TENA_THI-4"/>
    <property type="match status" value="1"/>
</dbReference>
<dbReference type="SUPFAM" id="SSF48613">
    <property type="entry name" value="Heme oxygenase-like"/>
    <property type="match status" value="1"/>
</dbReference>
<accession>A0A2V1ZRL7</accession>
<dbReference type="GO" id="GO:0005829">
    <property type="term" value="C:cytosol"/>
    <property type="evidence" value="ECO:0007669"/>
    <property type="project" value="TreeGrafter"/>
</dbReference>
<dbReference type="InterPro" id="IPR016084">
    <property type="entry name" value="Haem_Oase-like_multi-hlx"/>
</dbReference>
<dbReference type="EC" id="3.5.99.2" evidence="1"/>
<dbReference type="InterPro" id="IPR027574">
    <property type="entry name" value="Thiaminase_II"/>
</dbReference>
<comment type="catalytic activity">
    <reaction evidence="1">
        <text>4-amino-5-aminomethyl-2-methylpyrimidine + H2O = 4-amino-5-hydroxymethyl-2-methylpyrimidine + NH4(+)</text>
        <dbReference type="Rhea" id="RHEA:31799"/>
        <dbReference type="ChEBI" id="CHEBI:15377"/>
        <dbReference type="ChEBI" id="CHEBI:16892"/>
        <dbReference type="ChEBI" id="CHEBI:28938"/>
        <dbReference type="ChEBI" id="CHEBI:63416"/>
        <dbReference type="EC" id="3.5.99.2"/>
    </reaction>
</comment>
<dbReference type="PANTHER" id="PTHR43198:SF2">
    <property type="entry name" value="SI:CH1073-67J19.1-RELATED"/>
    <property type="match status" value="1"/>
</dbReference>
<comment type="function">
    <text evidence="1">Catalyzes an amino-pyrimidine hydrolysis reaction at the C5' of the pyrimidine moiety of thiamine compounds, a reaction that is part of a thiamine salvage pathway.</text>
</comment>
<dbReference type="RefSeq" id="WP_109591369.1">
    <property type="nucleotide sequence ID" value="NZ_CAJGZY010000008.1"/>
</dbReference>
<dbReference type="GO" id="GO:0050334">
    <property type="term" value="F:thiaminase activity"/>
    <property type="evidence" value="ECO:0007669"/>
    <property type="project" value="UniProtKB-EC"/>
</dbReference>
<keyword evidence="1" id="KW-0784">Thiamine biosynthesis</keyword>
<dbReference type="NCBIfam" id="TIGR04306">
    <property type="entry name" value="salvage_TenA"/>
    <property type="match status" value="1"/>
</dbReference>
<keyword evidence="1" id="KW-0378">Hydrolase</keyword>
<keyword evidence="4" id="KW-1185">Reference proteome</keyword>
<dbReference type="AlphaFoldDB" id="A0A2V1ZRL7"/>
<evidence type="ECO:0000313" key="3">
    <source>
        <dbReference type="EMBL" id="PWK11436.1"/>
    </source>
</evidence>
<dbReference type="Gene3D" id="1.20.910.10">
    <property type="entry name" value="Heme oxygenase-like"/>
    <property type="match status" value="1"/>
</dbReference>
<name>A0A2V1ZRL7_PSYIM</name>
<dbReference type="GeneID" id="60255379"/>
<protein>
    <recommendedName>
        <fullName evidence="1">Aminopyrimidine aminohydrolase</fullName>
        <ecNumber evidence="1">3.5.99.2</ecNumber>
    </recommendedName>
</protein>
<feature type="domain" description="Thiaminase-2/PQQC" evidence="2">
    <location>
        <begin position="10"/>
        <end position="213"/>
    </location>
</feature>
<dbReference type="EMBL" id="QGGM01000008">
    <property type="protein sequence ID" value="PWK11436.1"/>
    <property type="molecule type" value="Genomic_DNA"/>
</dbReference>
<evidence type="ECO:0000259" key="2">
    <source>
        <dbReference type="Pfam" id="PF03070"/>
    </source>
</evidence>
<dbReference type="InterPro" id="IPR050967">
    <property type="entry name" value="Thiamine_Salvage_TenA"/>
</dbReference>
<dbReference type="InterPro" id="IPR004305">
    <property type="entry name" value="Thiaminase-2/PQQC"/>
</dbReference>
<evidence type="ECO:0000256" key="1">
    <source>
        <dbReference type="RuleBase" id="RU363093"/>
    </source>
</evidence>
<evidence type="ECO:0000313" key="4">
    <source>
        <dbReference type="Proteomes" id="UP000245655"/>
    </source>
</evidence>
<dbReference type="GO" id="GO:0009228">
    <property type="term" value="P:thiamine biosynthetic process"/>
    <property type="evidence" value="ECO:0007669"/>
    <property type="project" value="UniProtKB-KW"/>
</dbReference>
<sequence length="215" mass="24439">MNYQTLRHHCPTWDGYIQHDFVKQLTAGTLSPDSFRHYLVQDYLYLIHYTRVMALSVYKSDTLAQMRVGQAGINAMLDMEIGMYLDLCHEWDIPLKEVESAPESAVTIAYSRYLLDAAMSGSLAELYAAIAPCLMGYGEIGKRIKEQGFVADNPYQPWIDVFASDEFQAITTQNEAQINTLLAQANPTQADKFQQLFNTASRMEVNFWQQALDLS</sequence>
<dbReference type="PANTHER" id="PTHR43198">
    <property type="entry name" value="BIFUNCTIONAL TH2 PROTEIN"/>
    <property type="match status" value="1"/>
</dbReference>
<comment type="pathway">
    <text evidence="1">Cofactor biosynthesis; thiamine diphosphate biosynthesis.</text>
</comment>
<comment type="catalytic activity">
    <reaction evidence="1">
        <text>thiamine + H2O = 5-(2-hydroxyethyl)-4-methylthiazole + 4-amino-5-hydroxymethyl-2-methylpyrimidine + H(+)</text>
        <dbReference type="Rhea" id="RHEA:17509"/>
        <dbReference type="ChEBI" id="CHEBI:15377"/>
        <dbReference type="ChEBI" id="CHEBI:15378"/>
        <dbReference type="ChEBI" id="CHEBI:16892"/>
        <dbReference type="ChEBI" id="CHEBI:17957"/>
        <dbReference type="ChEBI" id="CHEBI:18385"/>
        <dbReference type="EC" id="3.5.99.2"/>
    </reaction>
</comment>
<organism evidence="3 4">
    <name type="scientific">Psychrobacter immobilis</name>
    <dbReference type="NCBI Taxonomy" id="498"/>
    <lineage>
        <taxon>Bacteria</taxon>
        <taxon>Pseudomonadati</taxon>
        <taxon>Pseudomonadota</taxon>
        <taxon>Gammaproteobacteria</taxon>
        <taxon>Moraxellales</taxon>
        <taxon>Moraxellaceae</taxon>
        <taxon>Psychrobacter</taxon>
    </lineage>
</organism>
<gene>
    <name evidence="3" type="ORF">C8D84_10877</name>
</gene>
<comment type="caution">
    <text evidence="3">The sequence shown here is derived from an EMBL/GenBank/DDBJ whole genome shotgun (WGS) entry which is preliminary data.</text>
</comment>
<dbReference type="Proteomes" id="UP000245655">
    <property type="component" value="Unassembled WGS sequence"/>
</dbReference>